<proteinExistence type="predicted"/>
<dbReference type="EMBL" id="BK059103">
    <property type="protein sequence ID" value="DAE30269.1"/>
    <property type="molecule type" value="Genomic_DNA"/>
</dbReference>
<reference evidence="1" key="1">
    <citation type="journal article" date="2021" name="Proc. Natl. Acad. Sci. U.S.A.">
        <title>A Catalog of Tens of Thousands of Viruses from Human Metagenomes Reveals Hidden Associations with Chronic Diseases.</title>
        <authorList>
            <person name="Tisza M.J."/>
            <person name="Buck C.B."/>
        </authorList>
    </citation>
    <scope>NUCLEOTIDE SEQUENCE</scope>
    <source>
        <strain evidence="1">Ct5rm7</strain>
    </source>
</reference>
<accession>A0A8S5RGR9</accession>
<sequence length="40" mass="4620">MKNTAFNATTVEQIKFVVQAILLILSKLNDNIHLLMRDVY</sequence>
<organism evidence="1">
    <name type="scientific">virus sp. ct5rm7</name>
    <dbReference type="NCBI Taxonomy" id="2827298"/>
    <lineage>
        <taxon>Viruses</taxon>
    </lineage>
</organism>
<evidence type="ECO:0000313" key="1">
    <source>
        <dbReference type="EMBL" id="DAE30269.1"/>
    </source>
</evidence>
<name>A0A8S5RGR9_9VIRU</name>
<protein>
    <submittedName>
        <fullName evidence="1">Uncharacterized protein</fullName>
    </submittedName>
</protein>